<dbReference type="InterPro" id="IPR017860">
    <property type="entry name" value="Peptidase_M22_CS"/>
</dbReference>
<dbReference type="SUPFAM" id="SSF53067">
    <property type="entry name" value="Actin-like ATPase domain"/>
    <property type="match status" value="3"/>
</dbReference>
<dbReference type="GO" id="GO:0061711">
    <property type="term" value="F:tRNA N(6)-L-threonylcarbamoyladenine synthase activity"/>
    <property type="evidence" value="ECO:0007669"/>
    <property type="project" value="UniProtKB-EC"/>
</dbReference>
<keyword evidence="1 3" id="KW-0808">Transferase</keyword>
<keyword evidence="1" id="KW-0963">Cytoplasm</keyword>
<dbReference type="Proteomes" id="UP000229784">
    <property type="component" value="Unassembled WGS sequence"/>
</dbReference>
<dbReference type="InterPro" id="IPR022450">
    <property type="entry name" value="TsaD"/>
</dbReference>
<dbReference type="InterPro" id="IPR043129">
    <property type="entry name" value="ATPase_NBD"/>
</dbReference>
<comment type="caution">
    <text evidence="3">The sequence shown here is derived from an EMBL/GenBank/DDBJ whole genome shotgun (WGS) entry which is preliminary data.</text>
</comment>
<feature type="binding site" evidence="1">
    <location>
        <position position="389"/>
    </location>
    <ligand>
        <name>Fe cation</name>
        <dbReference type="ChEBI" id="CHEBI:24875"/>
    </ligand>
</feature>
<comment type="caution">
    <text evidence="1">Lacks conserved residue(s) required for the propagation of feature annotation.</text>
</comment>
<dbReference type="InterPro" id="IPR000905">
    <property type="entry name" value="Gcp-like_dom"/>
</dbReference>
<evidence type="ECO:0000313" key="4">
    <source>
        <dbReference type="Proteomes" id="UP000229784"/>
    </source>
</evidence>
<evidence type="ECO:0000256" key="1">
    <source>
        <dbReference type="HAMAP-Rule" id="MF_01445"/>
    </source>
</evidence>
<sequence>MKILAIDTSCDDTAVAILATEIRNPKHEIRNNKVRILSNIVSSQVKLHAKYGGVYPTLAKREHQHNLVVVLTKALTETRLLKILNPKSEIRNKSKMQNPKFKTVEKILEREEILRPKLLKFLEKYQKPKINAIAITIGPGLEPCLWVGVNFAKALALWWDLPIIPVNHLEAHLLANWLSPVSENPKSEIRNPKQIQNAKSKNSKKIEFPAVGLVVSGGNTQLFLIKGIGKYKLLGETRDDAAGECFDKTARILGLGYPGGPAIAANAAMEFKVKSLKLKVKLPRPMINSKDYDFSFSGLKTAVLYDYKKQRKAVCQSEEYKMAMAREIQQVVIDVLLKKTLRAAKEYQAKAIILGGGVASNQNLKQQFKVKSAKLKVDFLVPEKNFCTDNAAMVGISACFHFKNKQQWKYIKPRANITIQ</sequence>
<dbReference type="Pfam" id="PF00814">
    <property type="entry name" value="TsaD"/>
    <property type="match status" value="3"/>
</dbReference>
<dbReference type="AlphaFoldDB" id="A0A2M6XVA8"/>
<feature type="domain" description="Gcp-like" evidence="2">
    <location>
        <begin position="200"/>
        <end position="394"/>
    </location>
</feature>
<dbReference type="PANTHER" id="PTHR11735">
    <property type="entry name" value="TRNA N6-ADENOSINE THREONYLCARBAMOYLTRANSFERASE"/>
    <property type="match status" value="1"/>
</dbReference>
<name>A0A2M6XVA8_9BACT</name>
<organism evidence="3 4">
    <name type="scientific">bacterium (Candidatus Gribaldobacteria) CG08_land_8_20_14_0_20_39_15</name>
    <dbReference type="NCBI Taxonomy" id="2014273"/>
    <lineage>
        <taxon>Bacteria</taxon>
        <taxon>Candidatus Gribaldobacteria</taxon>
    </lineage>
</organism>
<feature type="binding site" evidence="1">
    <location>
        <position position="172"/>
    </location>
    <ligand>
        <name>Fe cation</name>
        <dbReference type="ChEBI" id="CHEBI:24875"/>
    </ligand>
</feature>
<protein>
    <recommendedName>
        <fullName evidence="1">tRNA N6-adenosine threonylcarbamoyltransferase</fullName>
        <ecNumber evidence="1">2.3.1.234</ecNumber>
    </recommendedName>
    <alternativeName>
        <fullName evidence="1">N6-L-threonylcarbamoyladenine synthase</fullName>
        <shortName evidence="1">t(6)A synthase</shortName>
    </alternativeName>
    <alternativeName>
        <fullName evidence="1">t(6)A37 threonylcarbamoyladenosine biosynthesis protein TsaD</fullName>
    </alternativeName>
    <alternativeName>
        <fullName evidence="1">tRNA threonylcarbamoyladenosine biosynthesis protein TsaD</fullName>
    </alternativeName>
</protein>
<comment type="subcellular location">
    <subcellularLocation>
        <location evidence="1">Cytoplasm</location>
    </subcellularLocation>
</comment>
<dbReference type="HAMAP" id="MF_01445">
    <property type="entry name" value="TsaD"/>
    <property type="match status" value="1"/>
</dbReference>
<keyword evidence="1" id="KW-0479">Metal-binding</keyword>
<evidence type="ECO:0000259" key="2">
    <source>
        <dbReference type="Pfam" id="PF00814"/>
    </source>
</evidence>
<feature type="domain" description="Gcp-like" evidence="2">
    <location>
        <begin position="36"/>
        <end position="79"/>
    </location>
</feature>
<comment type="similarity">
    <text evidence="1">Belongs to the KAE1 / TsaD family.</text>
</comment>
<keyword evidence="1" id="KW-0819">tRNA processing</keyword>
<dbReference type="EC" id="2.3.1.234" evidence="1"/>
<dbReference type="GO" id="GO:0005506">
    <property type="term" value="F:iron ion binding"/>
    <property type="evidence" value="ECO:0007669"/>
    <property type="project" value="UniProtKB-UniRule"/>
</dbReference>
<proteinExistence type="inferred from homology"/>
<reference evidence="4" key="1">
    <citation type="submission" date="2017-09" db="EMBL/GenBank/DDBJ databases">
        <title>Depth-based differentiation of microbial function through sediment-hosted aquifers and enrichment of novel symbionts in the deep terrestrial subsurface.</title>
        <authorList>
            <person name="Probst A.J."/>
            <person name="Ladd B."/>
            <person name="Jarett J.K."/>
            <person name="Geller-Mcgrath D.E."/>
            <person name="Sieber C.M.K."/>
            <person name="Emerson J.B."/>
            <person name="Anantharaman K."/>
            <person name="Thomas B.C."/>
            <person name="Malmstrom R."/>
            <person name="Stieglmeier M."/>
            <person name="Klingl A."/>
            <person name="Woyke T."/>
            <person name="Ryan C.M."/>
            <person name="Banfield J.F."/>
        </authorList>
    </citation>
    <scope>NUCLEOTIDE SEQUENCE [LARGE SCALE GENOMIC DNA]</scope>
</reference>
<feature type="binding site" evidence="1">
    <location>
        <position position="168"/>
    </location>
    <ligand>
        <name>Fe cation</name>
        <dbReference type="ChEBI" id="CHEBI:24875"/>
    </ligand>
</feature>
<feature type="binding site" evidence="1">
    <location>
        <position position="361"/>
    </location>
    <ligand>
        <name>substrate</name>
    </ligand>
</feature>
<comment type="function">
    <text evidence="1">Required for the formation of a threonylcarbamoyl group on adenosine at position 37 (t(6)A37) in tRNAs that read codons beginning with adenine. Is involved in the transfer of the threonylcarbamoyl moiety of threonylcarbamoyl-AMP (TC-AMP) to the N6 group of A37, together with TsaE and TsaB. TsaD likely plays a direct catalytic role in this reaction.</text>
</comment>
<gene>
    <name evidence="1" type="primary">tsaD</name>
    <name evidence="3" type="ORF">COT20_00420</name>
</gene>
<comment type="cofactor">
    <cofactor evidence="1">
        <name>Fe(2+)</name>
        <dbReference type="ChEBI" id="CHEBI:29033"/>
    </cofactor>
    <text evidence="1">Binds 1 Fe(2+) ion per subunit.</text>
</comment>
<feature type="binding site" evidence="1">
    <location>
        <position position="247"/>
    </location>
    <ligand>
        <name>substrate</name>
    </ligand>
</feature>
<keyword evidence="1" id="KW-0012">Acyltransferase</keyword>
<dbReference type="PANTHER" id="PTHR11735:SF6">
    <property type="entry name" value="TRNA N6-ADENOSINE THREONYLCARBAMOYLTRANSFERASE, MITOCHONDRIAL"/>
    <property type="match status" value="1"/>
</dbReference>
<evidence type="ECO:0000313" key="3">
    <source>
        <dbReference type="EMBL" id="PIU16392.1"/>
    </source>
</evidence>
<comment type="catalytic activity">
    <reaction evidence="1">
        <text>L-threonylcarbamoyladenylate + adenosine(37) in tRNA = N(6)-L-threonylcarbamoyladenosine(37) in tRNA + AMP + H(+)</text>
        <dbReference type="Rhea" id="RHEA:37059"/>
        <dbReference type="Rhea" id="RHEA-COMP:10162"/>
        <dbReference type="Rhea" id="RHEA-COMP:10163"/>
        <dbReference type="ChEBI" id="CHEBI:15378"/>
        <dbReference type="ChEBI" id="CHEBI:73682"/>
        <dbReference type="ChEBI" id="CHEBI:74411"/>
        <dbReference type="ChEBI" id="CHEBI:74418"/>
        <dbReference type="ChEBI" id="CHEBI:456215"/>
        <dbReference type="EC" id="2.3.1.234"/>
    </reaction>
</comment>
<keyword evidence="1" id="KW-0408">Iron</keyword>
<dbReference type="PROSITE" id="PS01016">
    <property type="entry name" value="GLYCOPROTEASE"/>
    <property type="match status" value="1"/>
</dbReference>
<dbReference type="GO" id="GO:0002949">
    <property type="term" value="P:tRNA threonylcarbamoyladenosine modification"/>
    <property type="evidence" value="ECO:0007669"/>
    <property type="project" value="UniProtKB-UniRule"/>
</dbReference>
<dbReference type="GO" id="GO:0005737">
    <property type="term" value="C:cytoplasm"/>
    <property type="evidence" value="ECO:0007669"/>
    <property type="project" value="UniProtKB-SubCell"/>
</dbReference>
<dbReference type="EMBL" id="PEXQ01000013">
    <property type="protein sequence ID" value="PIU16392.1"/>
    <property type="molecule type" value="Genomic_DNA"/>
</dbReference>
<feature type="domain" description="Gcp-like" evidence="2">
    <location>
        <begin position="126"/>
        <end position="180"/>
    </location>
</feature>
<dbReference type="Gene3D" id="3.30.420.40">
    <property type="match status" value="3"/>
</dbReference>
<accession>A0A2M6XVA8</accession>
<feature type="binding site" evidence="1">
    <location>
        <begin position="214"/>
        <end position="218"/>
    </location>
    <ligand>
        <name>substrate</name>
    </ligand>
</feature>
<feature type="binding site" evidence="1">
    <location>
        <position position="260"/>
    </location>
    <ligand>
        <name>substrate</name>
    </ligand>
</feature>